<keyword evidence="2" id="KW-1185">Reference proteome</keyword>
<evidence type="ECO:0000313" key="2">
    <source>
        <dbReference type="Proteomes" id="UP000242715"/>
    </source>
</evidence>
<evidence type="ECO:0000313" key="1">
    <source>
        <dbReference type="EMBL" id="GAU36245.1"/>
    </source>
</evidence>
<name>A0A2Z6NJY0_TRISU</name>
<dbReference type="OrthoDB" id="1733861at2759"/>
<gene>
    <name evidence="1" type="ORF">TSUD_214420</name>
</gene>
<dbReference type="EMBL" id="DF973623">
    <property type="protein sequence ID" value="GAU36245.1"/>
    <property type="molecule type" value="Genomic_DNA"/>
</dbReference>
<organism evidence="1 2">
    <name type="scientific">Trifolium subterraneum</name>
    <name type="common">Subterranean clover</name>
    <dbReference type="NCBI Taxonomy" id="3900"/>
    <lineage>
        <taxon>Eukaryota</taxon>
        <taxon>Viridiplantae</taxon>
        <taxon>Streptophyta</taxon>
        <taxon>Embryophyta</taxon>
        <taxon>Tracheophyta</taxon>
        <taxon>Spermatophyta</taxon>
        <taxon>Magnoliopsida</taxon>
        <taxon>eudicotyledons</taxon>
        <taxon>Gunneridae</taxon>
        <taxon>Pentapetalae</taxon>
        <taxon>rosids</taxon>
        <taxon>fabids</taxon>
        <taxon>Fabales</taxon>
        <taxon>Fabaceae</taxon>
        <taxon>Papilionoideae</taxon>
        <taxon>50 kb inversion clade</taxon>
        <taxon>NPAAA clade</taxon>
        <taxon>Hologalegina</taxon>
        <taxon>IRL clade</taxon>
        <taxon>Trifolieae</taxon>
        <taxon>Trifolium</taxon>
    </lineage>
</organism>
<protein>
    <submittedName>
        <fullName evidence="1">Uncharacterized protein</fullName>
    </submittedName>
</protein>
<reference evidence="2" key="1">
    <citation type="journal article" date="2017" name="Front. Plant Sci.">
        <title>Climate Clever Clovers: New Paradigm to Reduce the Environmental Footprint of Ruminants by Breeding Low Methanogenic Forages Utilizing Haplotype Variation.</title>
        <authorList>
            <person name="Kaur P."/>
            <person name="Appels R."/>
            <person name="Bayer P.E."/>
            <person name="Keeble-Gagnere G."/>
            <person name="Wang J."/>
            <person name="Hirakawa H."/>
            <person name="Shirasawa K."/>
            <person name="Vercoe P."/>
            <person name="Stefanova K."/>
            <person name="Durmic Z."/>
            <person name="Nichols P."/>
            <person name="Revell C."/>
            <person name="Isobe S.N."/>
            <person name="Edwards D."/>
            <person name="Erskine W."/>
        </authorList>
    </citation>
    <scope>NUCLEOTIDE SEQUENCE [LARGE SCALE GENOMIC DNA]</scope>
    <source>
        <strain evidence="2">cv. Daliak</strain>
    </source>
</reference>
<dbReference type="Proteomes" id="UP000242715">
    <property type="component" value="Unassembled WGS sequence"/>
</dbReference>
<proteinExistence type="predicted"/>
<dbReference type="AlphaFoldDB" id="A0A2Z6NJY0"/>
<accession>A0A2Z6NJY0</accession>
<sequence length="82" mass="9441">MHTIPRNSHVAANPLTTVEQIDQHWLQHKDRVLTSDMFGSRALLPSDTAPGYMKRYFKISHPYIFPFPAGYPVRMLESDDVV</sequence>